<dbReference type="SUPFAM" id="SSF51735">
    <property type="entry name" value="NAD(P)-binding Rossmann-fold domains"/>
    <property type="match status" value="1"/>
</dbReference>
<dbReference type="AlphaFoldDB" id="A0A1H9WTC7"/>
<comment type="catalytic activity">
    <reaction evidence="1 10">
        <text>UDP-alpha-D-glucose = UDP-alpha-D-galactose</text>
        <dbReference type="Rhea" id="RHEA:22168"/>
        <dbReference type="ChEBI" id="CHEBI:58885"/>
        <dbReference type="ChEBI" id="CHEBI:66914"/>
        <dbReference type="EC" id="5.1.3.2"/>
    </reaction>
</comment>
<dbReference type="GO" id="GO:0006012">
    <property type="term" value="P:galactose metabolic process"/>
    <property type="evidence" value="ECO:0007669"/>
    <property type="project" value="UniProtKB-UniPathway"/>
</dbReference>
<dbReference type="EC" id="5.1.3.2" evidence="5 10"/>
<reference evidence="13" key="1">
    <citation type="submission" date="2016-10" db="EMBL/GenBank/DDBJ databases">
        <authorList>
            <person name="Varghese N."/>
            <person name="Submissions S."/>
        </authorList>
    </citation>
    <scope>NUCLEOTIDE SEQUENCE [LARGE SCALE GENOMIC DNA]</scope>
    <source>
        <strain evidence="13">CGMCC 4.578</strain>
    </source>
</reference>
<proteinExistence type="inferred from homology"/>
<accession>A0A1H9WTC7</accession>
<dbReference type="EMBL" id="FOFT01000012">
    <property type="protein sequence ID" value="SES37186.1"/>
    <property type="molecule type" value="Genomic_DNA"/>
</dbReference>
<dbReference type="Gene3D" id="3.40.50.720">
    <property type="entry name" value="NAD(P)-binding Rossmann-like Domain"/>
    <property type="match status" value="1"/>
</dbReference>
<evidence type="ECO:0000256" key="3">
    <source>
        <dbReference type="ARBA" id="ARBA00004947"/>
    </source>
</evidence>
<name>A0A1H9WTC7_9PSEU</name>
<evidence type="ECO:0000256" key="8">
    <source>
        <dbReference type="ARBA" id="ARBA00023235"/>
    </source>
</evidence>
<dbReference type="UniPathway" id="UPA00214"/>
<dbReference type="Pfam" id="PF01370">
    <property type="entry name" value="Epimerase"/>
    <property type="match status" value="1"/>
</dbReference>
<keyword evidence="13" id="KW-1185">Reference proteome</keyword>
<evidence type="ECO:0000259" key="11">
    <source>
        <dbReference type="Pfam" id="PF01370"/>
    </source>
</evidence>
<feature type="domain" description="NAD-dependent epimerase/dehydratase" evidence="11">
    <location>
        <begin position="3"/>
        <end position="252"/>
    </location>
</feature>
<keyword evidence="7 10" id="KW-0520">NAD</keyword>
<evidence type="ECO:0000256" key="7">
    <source>
        <dbReference type="ARBA" id="ARBA00023027"/>
    </source>
</evidence>
<comment type="subunit">
    <text evidence="10">Homodimer.</text>
</comment>
<evidence type="ECO:0000256" key="9">
    <source>
        <dbReference type="ARBA" id="ARBA00023277"/>
    </source>
</evidence>
<evidence type="ECO:0000256" key="2">
    <source>
        <dbReference type="ARBA" id="ARBA00001911"/>
    </source>
</evidence>
<comment type="pathway">
    <text evidence="3 10">Carbohydrate metabolism; galactose metabolism.</text>
</comment>
<dbReference type="InterPro" id="IPR001509">
    <property type="entry name" value="Epimerase_deHydtase"/>
</dbReference>
<comment type="cofactor">
    <cofactor evidence="2 10">
        <name>NAD(+)</name>
        <dbReference type="ChEBI" id="CHEBI:57540"/>
    </cofactor>
</comment>
<evidence type="ECO:0000313" key="12">
    <source>
        <dbReference type="EMBL" id="SES37186.1"/>
    </source>
</evidence>
<dbReference type="CDD" id="cd05247">
    <property type="entry name" value="UDP_G4E_1_SDR_e"/>
    <property type="match status" value="1"/>
</dbReference>
<organism evidence="12 13">
    <name type="scientific">Lentzea flaviverrucosa</name>
    <dbReference type="NCBI Taxonomy" id="200379"/>
    <lineage>
        <taxon>Bacteria</taxon>
        <taxon>Bacillati</taxon>
        <taxon>Actinomycetota</taxon>
        <taxon>Actinomycetes</taxon>
        <taxon>Pseudonocardiales</taxon>
        <taxon>Pseudonocardiaceae</taxon>
        <taxon>Lentzea</taxon>
    </lineage>
</organism>
<evidence type="ECO:0000256" key="5">
    <source>
        <dbReference type="ARBA" id="ARBA00013189"/>
    </source>
</evidence>
<dbReference type="PANTHER" id="PTHR43725:SF53">
    <property type="entry name" value="UDP-ARABINOSE 4-EPIMERASE 1"/>
    <property type="match status" value="1"/>
</dbReference>
<evidence type="ECO:0000256" key="1">
    <source>
        <dbReference type="ARBA" id="ARBA00000083"/>
    </source>
</evidence>
<protein>
    <recommendedName>
        <fullName evidence="6 10">UDP-glucose 4-epimerase</fullName>
        <ecNumber evidence="5 10">5.1.3.2</ecNumber>
    </recommendedName>
</protein>
<evidence type="ECO:0000256" key="4">
    <source>
        <dbReference type="ARBA" id="ARBA00007637"/>
    </source>
</evidence>
<dbReference type="Gene3D" id="3.90.25.10">
    <property type="entry name" value="UDP-galactose 4-epimerase, domain 1"/>
    <property type="match status" value="1"/>
</dbReference>
<sequence>MRVLVTGGAGYIGSFTVRDLVAHGHEPHVVDNLSTGRREAVPGVPLHVVDVRHTERLREVFAEAAADAVIHFAGLKSAVESQQEIAKYYDVNVAGTASLLAVAAEHGVERVVFSSSCAVYGHAQVCPVDERASPRPASPYGETKLACENMLGWYGNLRGIRFASLRYFNAAGAAVDGSLGEFVHNGTTQLLPRTILAALGRGPELKVYGKDFGTRDGTAVRDYIHVADLARAHVQVLEGLTRAEFNGSYNLGTGRGTTVLELVQAVERVSGRTVPAEFVESRSVEPAQSWADTAHVERTFGWTAQHDLTEIVRTAWEWHQDQPWT</sequence>
<dbReference type="OrthoDB" id="9801785at2"/>
<dbReference type="NCBIfam" id="TIGR01179">
    <property type="entry name" value="galE"/>
    <property type="match status" value="1"/>
</dbReference>
<dbReference type="Proteomes" id="UP000199028">
    <property type="component" value="Unassembled WGS sequence"/>
</dbReference>
<dbReference type="GO" id="GO:0003978">
    <property type="term" value="F:UDP-glucose 4-epimerase activity"/>
    <property type="evidence" value="ECO:0007669"/>
    <property type="project" value="UniProtKB-UniRule"/>
</dbReference>
<dbReference type="RefSeq" id="WP_090069520.1">
    <property type="nucleotide sequence ID" value="NZ_FOFT01000012.1"/>
</dbReference>
<evidence type="ECO:0000256" key="10">
    <source>
        <dbReference type="RuleBase" id="RU366046"/>
    </source>
</evidence>
<keyword evidence="8 10" id="KW-0413">Isomerase</keyword>
<dbReference type="InterPro" id="IPR005886">
    <property type="entry name" value="UDP_G4E"/>
</dbReference>
<dbReference type="PANTHER" id="PTHR43725">
    <property type="entry name" value="UDP-GLUCOSE 4-EPIMERASE"/>
    <property type="match status" value="1"/>
</dbReference>
<evidence type="ECO:0000313" key="13">
    <source>
        <dbReference type="Proteomes" id="UP000199028"/>
    </source>
</evidence>
<evidence type="ECO:0000256" key="6">
    <source>
        <dbReference type="ARBA" id="ARBA00018569"/>
    </source>
</evidence>
<gene>
    <name evidence="12" type="ORF">SAMN05216195_112212</name>
</gene>
<keyword evidence="9 10" id="KW-0119">Carbohydrate metabolism</keyword>
<dbReference type="InterPro" id="IPR036291">
    <property type="entry name" value="NAD(P)-bd_dom_sf"/>
</dbReference>
<comment type="similarity">
    <text evidence="4 10">Belongs to the NAD(P)-dependent epimerase/dehydratase family.</text>
</comment>